<dbReference type="PATRIC" id="fig|1218507.3.peg.15"/>
<dbReference type="AlphaFoldDB" id="A0A0F4L761"/>
<evidence type="ECO:0000313" key="2">
    <source>
        <dbReference type="Proteomes" id="UP000033531"/>
    </source>
</evidence>
<accession>A0A0F4L761</accession>
<comment type="caution">
    <text evidence="1">The sequence shown here is derived from an EMBL/GenBank/DDBJ whole genome shotgun (WGS) entry which is preliminary data.</text>
</comment>
<protein>
    <submittedName>
        <fullName evidence="1">Uncharacterized protein</fullName>
    </submittedName>
</protein>
<name>A0A0F4L761_9LACO</name>
<evidence type="ECO:0000313" key="1">
    <source>
        <dbReference type="EMBL" id="KJY54697.1"/>
    </source>
</evidence>
<dbReference type="EMBL" id="JXLI01000019">
    <property type="protein sequence ID" value="KJY54697.1"/>
    <property type="molecule type" value="Genomic_DNA"/>
</dbReference>
<organism evidence="1 2">
    <name type="scientific">Lactobacillus melliventris</name>
    <dbReference type="NCBI Taxonomy" id="1218507"/>
    <lineage>
        <taxon>Bacteria</taxon>
        <taxon>Bacillati</taxon>
        <taxon>Bacillota</taxon>
        <taxon>Bacilli</taxon>
        <taxon>Lactobacillales</taxon>
        <taxon>Lactobacillaceae</taxon>
        <taxon>Lactobacillus</taxon>
    </lineage>
</organism>
<proteinExistence type="predicted"/>
<geneLocation type="plasmid" evidence="1">
    <name>pHma8p1</name>
</geneLocation>
<dbReference type="RefSeq" id="WP_046325799.1">
    <property type="nucleotide sequence ID" value="NZ_JBHTMT010000007.1"/>
</dbReference>
<reference evidence="1 2" key="1">
    <citation type="submission" date="2015-01" db="EMBL/GenBank/DDBJ databases">
        <title>Comparative genomics of the lactic acid bacteria isolated from the honey bee gut.</title>
        <authorList>
            <person name="Ellegaard K.M."/>
            <person name="Tamarit D."/>
            <person name="Javelind E."/>
            <person name="Olofsson T."/>
            <person name="Andersson S.G."/>
            <person name="Vasquez A."/>
        </authorList>
    </citation>
    <scope>NUCLEOTIDE SEQUENCE [LARGE SCALE GENOMIC DNA]</scope>
    <source>
        <strain evidence="1 2">Hma8</strain>
        <plasmid evidence="1">pHma8p1</plasmid>
    </source>
</reference>
<keyword evidence="1" id="KW-0614">Plasmid</keyword>
<sequence length="419" mass="49298">MNQNSLTIELDEFPELTGIFSSYEFNARLIYKLSYYTLGDFSNDNVIYKNKRYYITIDNKWLDMKIDSKNFIKVLEHLLFDLKNSNSIFLQMAYQLSHKPQHFFTFVSHKIFTINSKVMIPGLREYLLQSYFITPVDSNYSPLAQKYIIQENKNEKKVTLVLNKKACLPEKKINFIINKDVDHTVELIKNGIIDISSSTNYCNYTNDNGLKRYHQSSSLLYYFSTKNDKEFYLLRSLINDIHSLYLQKFNGLIPVTSFLYDLRSQTNIRHDTVKMQDNFSNKKVTIAYSNYQQNKDIIFCLKTILIDKGIPFKLVEHETLESLTSDNTSDIKLLVTYRDFQHYGASILSLLSIVRNPQKLLQSWLLDDTDNIIKYSNQQNRLVPIFKGTQIYLKSRKANNWDYDSNGFLQKHNIRIDAI</sequence>
<gene>
    <name evidence="1" type="ORF">JF74_18720</name>
</gene>
<dbReference type="Proteomes" id="UP000033531">
    <property type="component" value="Plasmid pHma8p1"/>
</dbReference>
<dbReference type="HOGENOM" id="CLU_655203_0_0_9"/>